<evidence type="ECO:0000256" key="8">
    <source>
        <dbReference type="ARBA" id="ARBA00034120"/>
    </source>
</evidence>
<dbReference type="PRINTS" id="PR00866">
    <property type="entry name" value="RNADNAPOLMS"/>
</dbReference>
<evidence type="ECO:0000313" key="21">
    <source>
        <dbReference type="EMBL" id="CQR58730.1"/>
    </source>
</evidence>
<dbReference type="SUPFAM" id="SSF56672">
    <property type="entry name" value="DNA/RNA polymerases"/>
    <property type="match status" value="1"/>
</dbReference>
<comment type="catalytic activity">
    <reaction evidence="9">
        <text>DNA(n) + a 2'-deoxyribonucleoside 5'-triphosphate = DNA(n+1) + diphosphate</text>
        <dbReference type="Rhea" id="RHEA:22508"/>
        <dbReference type="Rhea" id="RHEA-COMP:17339"/>
        <dbReference type="Rhea" id="RHEA-COMP:17340"/>
        <dbReference type="ChEBI" id="CHEBI:33019"/>
        <dbReference type="ChEBI" id="CHEBI:61560"/>
        <dbReference type="ChEBI" id="CHEBI:173112"/>
        <dbReference type="EC" id="2.7.7.49"/>
    </reaction>
</comment>
<dbReference type="GO" id="GO:0051607">
    <property type="term" value="P:defense response to virus"/>
    <property type="evidence" value="ECO:0007669"/>
    <property type="project" value="UniProtKB-KW"/>
</dbReference>
<reference evidence="11" key="2">
    <citation type="submission" date="2015-03" db="EMBL/GenBank/DDBJ databases">
        <authorList>
            <person name="Wibberg Daniel"/>
        </authorList>
    </citation>
    <scope>NUCLEOTIDE SEQUENCE</scope>
    <source>
        <strain evidence="11">SBR5</strain>
    </source>
</reference>
<dbReference type="EMBL" id="LN831776">
    <property type="protein sequence ID" value="CQR51262.1"/>
    <property type="molecule type" value="Genomic_DNA"/>
</dbReference>
<dbReference type="KEGG" id="pri:PRIO_5203"/>
<name>A0A0E4H669_9BACL</name>
<dbReference type="GO" id="GO:0003723">
    <property type="term" value="F:RNA binding"/>
    <property type="evidence" value="ECO:0007669"/>
    <property type="project" value="InterPro"/>
</dbReference>
<evidence type="ECO:0000313" key="16">
    <source>
        <dbReference type="EMBL" id="CQR54950.1"/>
    </source>
</evidence>
<evidence type="ECO:0000313" key="19">
    <source>
        <dbReference type="EMBL" id="CQR56744.1"/>
    </source>
</evidence>
<evidence type="ECO:0000313" key="14">
    <source>
        <dbReference type="EMBL" id="CQR53917.1"/>
    </source>
</evidence>
<dbReference type="EMBL" id="LN831776">
    <property type="protein sequence ID" value="CQR53917.1"/>
    <property type="molecule type" value="Genomic_DNA"/>
</dbReference>
<dbReference type="RefSeq" id="WP_020425999.1">
    <property type="nucleotide sequence ID" value="NZ_AGBD01000059.1"/>
</dbReference>
<dbReference type="PATRIC" id="fig|1073571.4.peg.108"/>
<evidence type="ECO:0000313" key="20">
    <source>
        <dbReference type="EMBL" id="CQR57602.1"/>
    </source>
</evidence>
<dbReference type="STRING" id="483937.AMQ84_30755"/>
<dbReference type="EMBL" id="LN831776">
    <property type="protein sequence ID" value="CQR56659.1"/>
    <property type="molecule type" value="Genomic_DNA"/>
</dbReference>
<evidence type="ECO:0000313" key="11">
    <source>
        <dbReference type="EMBL" id="CQR51262.1"/>
    </source>
</evidence>
<dbReference type="GO" id="GO:0003964">
    <property type="term" value="F:RNA-directed DNA polymerase activity"/>
    <property type="evidence" value="ECO:0007669"/>
    <property type="project" value="UniProtKB-KW"/>
</dbReference>
<protein>
    <recommendedName>
        <fullName evidence="1">RNA-directed DNA polymerase</fullName>
        <ecNumber evidence="1">2.7.7.49</ecNumber>
    </recommendedName>
</protein>
<organism evidence="11 22">
    <name type="scientific">Paenibacillus riograndensis SBR5</name>
    <dbReference type="NCBI Taxonomy" id="1073571"/>
    <lineage>
        <taxon>Bacteria</taxon>
        <taxon>Bacillati</taxon>
        <taxon>Bacillota</taxon>
        <taxon>Bacilli</taxon>
        <taxon>Bacillales</taxon>
        <taxon>Paenibacillaceae</taxon>
        <taxon>Paenibacillus</taxon>
        <taxon>Paenibacillus sonchi group</taxon>
    </lineage>
</organism>
<dbReference type="KEGG" id="pri:PRIO_2910"/>
<dbReference type="InterPro" id="IPR030931">
    <property type="entry name" value="Group_II_RT_mat"/>
</dbReference>
<dbReference type="EC" id="2.7.7.49" evidence="1"/>
<dbReference type="EMBL" id="LN831776">
    <property type="protein sequence ID" value="CQR53943.1"/>
    <property type="molecule type" value="Genomic_DNA"/>
</dbReference>
<dbReference type="EMBL" id="LN831776">
    <property type="protein sequence ID" value="CQR54950.1"/>
    <property type="molecule type" value="Genomic_DNA"/>
</dbReference>
<evidence type="ECO:0000256" key="4">
    <source>
        <dbReference type="ARBA" id="ARBA00022723"/>
    </source>
</evidence>
<evidence type="ECO:0000313" key="22">
    <source>
        <dbReference type="Proteomes" id="UP000033163"/>
    </source>
</evidence>
<dbReference type="EMBL" id="LN831776">
    <property type="protein sequence ID" value="CQR58730.1"/>
    <property type="molecule type" value="Genomic_DNA"/>
</dbReference>
<dbReference type="KEGG" id="pri:PRIO_0143"/>
<dbReference type="KEGG" id="pri:PRIO_1610"/>
<accession>A0A0E4H669</accession>
<feature type="domain" description="Reverse transcriptase" evidence="10">
    <location>
        <begin position="81"/>
        <end position="313"/>
    </location>
</feature>
<dbReference type="EMBL" id="LN831776">
    <property type="protein sequence ID" value="CQR57602.1"/>
    <property type="molecule type" value="Genomic_DNA"/>
</dbReference>
<evidence type="ECO:0000256" key="2">
    <source>
        <dbReference type="ARBA" id="ARBA00022679"/>
    </source>
</evidence>
<dbReference type="AlphaFoldDB" id="A0A0E4H669"/>
<dbReference type="InterPro" id="IPR000123">
    <property type="entry name" value="Reverse_transcriptase_msDNA"/>
</dbReference>
<dbReference type="InterPro" id="IPR013597">
    <property type="entry name" value="Mat_intron_G2"/>
</dbReference>
<evidence type="ECO:0000256" key="7">
    <source>
        <dbReference type="ARBA" id="ARBA00023118"/>
    </source>
</evidence>
<dbReference type="InterPro" id="IPR000477">
    <property type="entry name" value="RT_dom"/>
</dbReference>
<dbReference type="Pfam" id="PF08388">
    <property type="entry name" value="GIIM"/>
    <property type="match status" value="1"/>
</dbReference>
<gene>
    <name evidence="11" type="ORF">PRIO_0109</name>
    <name evidence="12" type="ORF">PRIO_0143</name>
    <name evidence="13" type="ORF">PRIO_0455</name>
    <name evidence="14" type="ORF">PRIO_1610</name>
    <name evidence="15" type="ORF">PRIO_1632</name>
    <name evidence="16" type="ORF">PRIO_2545</name>
    <name evidence="17" type="ORF">PRIO_2910</name>
    <name evidence="18" type="ORF">PRIO_4257</name>
    <name evidence="19" type="ORF">PRIO_4342</name>
    <name evidence="20" type="ORF">PRIO_5203</name>
    <name evidence="21" type="ORF">PRIO_6383</name>
</gene>
<dbReference type="PROSITE" id="PS50878">
    <property type="entry name" value="RT_POL"/>
    <property type="match status" value="1"/>
</dbReference>
<evidence type="ECO:0000259" key="10">
    <source>
        <dbReference type="PROSITE" id="PS50878"/>
    </source>
</evidence>
<dbReference type="EMBL" id="LN831776">
    <property type="protein sequence ID" value="CQR51313.1"/>
    <property type="molecule type" value="Genomic_DNA"/>
</dbReference>
<keyword evidence="3" id="KW-0548">Nucleotidyltransferase</keyword>
<keyword evidence="2" id="KW-0808">Transferase</keyword>
<evidence type="ECO:0000256" key="5">
    <source>
        <dbReference type="ARBA" id="ARBA00022842"/>
    </source>
</evidence>
<keyword evidence="4" id="KW-0479">Metal-binding</keyword>
<dbReference type="InterPro" id="IPR051083">
    <property type="entry name" value="GrpII_Intron_Splice-Mob/Def"/>
</dbReference>
<evidence type="ECO:0000313" key="17">
    <source>
        <dbReference type="EMBL" id="CQR55313.1"/>
    </source>
</evidence>
<dbReference type="KEGG" id="pri:PRIO_0109"/>
<dbReference type="CDD" id="cd01651">
    <property type="entry name" value="RT_G2_intron"/>
    <property type="match status" value="1"/>
</dbReference>
<dbReference type="KEGG" id="pri:PRIO_0455"/>
<dbReference type="KEGG" id="pri:PRIO_6383"/>
<reference evidence="22" key="1">
    <citation type="submission" date="2015-03" db="EMBL/GenBank/DDBJ databases">
        <authorList>
            <person name="Wibberg D."/>
        </authorList>
    </citation>
    <scope>NUCLEOTIDE SEQUENCE [LARGE SCALE GENOMIC DNA]</scope>
</reference>
<dbReference type="HOGENOM" id="CLU_013584_2_0_9"/>
<dbReference type="PANTHER" id="PTHR34047">
    <property type="entry name" value="NUCLEAR INTRON MATURASE 1, MITOCHONDRIAL-RELATED"/>
    <property type="match status" value="1"/>
</dbReference>
<dbReference type="KEGG" id="pri:PRIO_1632"/>
<dbReference type="KEGG" id="pri:PRIO_4257"/>
<evidence type="ECO:0000313" key="13">
    <source>
        <dbReference type="EMBL" id="CQR51719.1"/>
    </source>
</evidence>
<dbReference type="NCBIfam" id="TIGR04416">
    <property type="entry name" value="group_II_RT_mat"/>
    <property type="match status" value="1"/>
</dbReference>
<evidence type="ECO:0000256" key="9">
    <source>
        <dbReference type="ARBA" id="ARBA00048173"/>
    </source>
</evidence>
<evidence type="ECO:0000256" key="6">
    <source>
        <dbReference type="ARBA" id="ARBA00022918"/>
    </source>
</evidence>
<dbReference type="EMBL" id="LN831776">
    <property type="protein sequence ID" value="CQR55313.1"/>
    <property type="molecule type" value="Genomic_DNA"/>
</dbReference>
<keyword evidence="6 11" id="KW-0695">RNA-directed DNA polymerase</keyword>
<evidence type="ECO:0000313" key="12">
    <source>
        <dbReference type="EMBL" id="CQR51313.1"/>
    </source>
</evidence>
<dbReference type="Proteomes" id="UP000033163">
    <property type="component" value="Chromosome I"/>
</dbReference>
<dbReference type="EMBL" id="LN831776">
    <property type="protein sequence ID" value="CQR56744.1"/>
    <property type="molecule type" value="Genomic_DNA"/>
</dbReference>
<dbReference type="PANTHER" id="PTHR34047:SF8">
    <property type="entry name" value="PROTEIN YKFC"/>
    <property type="match status" value="1"/>
</dbReference>
<evidence type="ECO:0000256" key="1">
    <source>
        <dbReference type="ARBA" id="ARBA00012493"/>
    </source>
</evidence>
<proteinExistence type="inferred from homology"/>
<dbReference type="KEGG" id="pri:PRIO_2545"/>
<dbReference type="EMBL" id="LN831776">
    <property type="protein sequence ID" value="CQR51719.1"/>
    <property type="molecule type" value="Genomic_DNA"/>
</dbReference>
<comment type="similarity">
    <text evidence="8">Belongs to the bacterial reverse transcriptase family.</text>
</comment>
<evidence type="ECO:0000313" key="15">
    <source>
        <dbReference type="EMBL" id="CQR53943.1"/>
    </source>
</evidence>
<dbReference type="KEGG" id="pri:PRIO_4342"/>
<evidence type="ECO:0000313" key="18">
    <source>
        <dbReference type="EMBL" id="CQR56659.1"/>
    </source>
</evidence>
<sequence length="430" mass="50429">MNAKGLTTPKEKVQELQEKLGHAAKENKKRKFHALYDKVYRPDVLCEAWKRVKANKGAAGVDAVTLADIEERGETNFLKTCERELKEGSYHPQPVRRHYIPKKDGKPRPLGIPTVRDRVIQMATKLVIEPIFEADFEEVSFGFRPKRSAKGALERIRKACNRKGNWVVDVDIQGYFDNINQEKLMKLVQMRINDRRILKLIRKWLQAGVMEEGNVRRSDLGTPQGGVISPLLANIYLNYFDRLWEKHGSGLGELTRYADDFVVVCKTKKDAEHAYELISRIMERLELTLHPTKTRIVGLWTGDEGFDFLGMHHRKTKAETSQGKVYYTTQQWLTKKAEERIRGVVKERLAPPSMRSRTLAEQVEWLNPKIQGWRNYYYTNYSQKRLAKLDWYILQRLTRWYAKKRQRGRWMRSRSEVKYLTIQYGLKTLL</sequence>
<dbReference type="Pfam" id="PF00078">
    <property type="entry name" value="RVT_1"/>
    <property type="match status" value="1"/>
</dbReference>
<keyword evidence="5" id="KW-0460">Magnesium</keyword>
<dbReference type="InterPro" id="IPR043502">
    <property type="entry name" value="DNA/RNA_pol_sf"/>
</dbReference>
<keyword evidence="7" id="KW-0051">Antiviral defense</keyword>
<dbReference type="GO" id="GO:0046872">
    <property type="term" value="F:metal ion binding"/>
    <property type="evidence" value="ECO:0007669"/>
    <property type="project" value="UniProtKB-KW"/>
</dbReference>
<evidence type="ECO:0000256" key="3">
    <source>
        <dbReference type="ARBA" id="ARBA00022695"/>
    </source>
</evidence>